<protein>
    <recommendedName>
        <fullName evidence="2">histone deacetylase</fullName>
        <ecNumber evidence="2">3.5.1.98</ecNumber>
    </recommendedName>
</protein>
<comment type="subcellular location">
    <subcellularLocation>
        <location evidence="1">Nucleus</location>
    </subcellularLocation>
</comment>
<evidence type="ECO:0000256" key="10">
    <source>
        <dbReference type="ARBA" id="ARBA00059784"/>
    </source>
</evidence>
<dbReference type="InterPro" id="IPR044150">
    <property type="entry name" value="HDAC_classIV"/>
</dbReference>
<dbReference type="Proteomes" id="UP000266673">
    <property type="component" value="Unassembled WGS sequence"/>
</dbReference>
<dbReference type="AlphaFoldDB" id="A0A397VB39"/>
<dbReference type="InterPro" id="IPR037138">
    <property type="entry name" value="His_deacetylse_dom_sf"/>
</dbReference>
<evidence type="ECO:0000256" key="8">
    <source>
        <dbReference type="ARBA" id="ARBA00023242"/>
    </source>
</evidence>
<dbReference type="Gene3D" id="3.40.800.20">
    <property type="entry name" value="Histone deacetylase domain"/>
    <property type="match status" value="1"/>
</dbReference>
<evidence type="ECO:0000256" key="2">
    <source>
        <dbReference type="ARBA" id="ARBA00012111"/>
    </source>
</evidence>
<keyword evidence="4" id="KW-0378">Hydrolase</keyword>
<keyword evidence="5" id="KW-0156">Chromatin regulator</keyword>
<dbReference type="EMBL" id="QKWP01000624">
    <property type="protein sequence ID" value="RIB17203.1"/>
    <property type="molecule type" value="Genomic_DNA"/>
</dbReference>
<dbReference type="GO" id="GO:0040029">
    <property type="term" value="P:epigenetic regulation of gene expression"/>
    <property type="evidence" value="ECO:0007669"/>
    <property type="project" value="TreeGrafter"/>
</dbReference>
<dbReference type="InterPro" id="IPR023801">
    <property type="entry name" value="His_deacetylse_dom"/>
</dbReference>
<evidence type="ECO:0000256" key="7">
    <source>
        <dbReference type="ARBA" id="ARBA00023163"/>
    </source>
</evidence>
<sequence>MSRKVFEKGVITLNSYQFVNEKKRNMTTHKVPIVYHQGYNIAFWHLEKVHPFDTQKYKRIHRILISTGIFDLNSFYEPSPPTQVDLANLHSTQYLDSLNSSSQLQKILEVPFVAMLPHVLLKKKILDPMLLQTGGSVLSAELALEYGWGINLGGGFHHAHHGGGGGFCVYADITLMVEKLLSKYPNKVSRIMIVDLDAHQGNGYERDLANNSKVHVVDAFNSHIFPQDDEAFAYTSTPIPLSTPDLRHDDKYLPLIQSNIFQSFHKFHPNFVIYNAGTDCLEGDPLGSMNLSSEAILKRDELVFRMALDHGIPIAMVLSGGYQKKNAEIIASSILNLIKKFDLLGKCKNFGNGLNST</sequence>
<dbReference type="OrthoDB" id="424012at2759"/>
<keyword evidence="7" id="KW-0804">Transcription</keyword>
<evidence type="ECO:0000259" key="11">
    <source>
        <dbReference type="Pfam" id="PF00850"/>
    </source>
</evidence>
<comment type="caution">
    <text evidence="12">The sequence shown here is derived from an EMBL/GenBank/DDBJ whole genome shotgun (WGS) entry which is preliminary data.</text>
</comment>
<dbReference type="PRINTS" id="PR01270">
    <property type="entry name" value="HDASUPER"/>
</dbReference>
<evidence type="ECO:0000256" key="6">
    <source>
        <dbReference type="ARBA" id="ARBA00023015"/>
    </source>
</evidence>
<feature type="domain" description="Histone deacetylase" evidence="11">
    <location>
        <begin position="50"/>
        <end position="335"/>
    </location>
</feature>
<keyword evidence="8" id="KW-0539">Nucleus</keyword>
<dbReference type="CDD" id="cd09993">
    <property type="entry name" value="HDAC_classIV"/>
    <property type="match status" value="1"/>
</dbReference>
<proteinExistence type="predicted"/>
<dbReference type="FunFam" id="3.40.800.20:FF:000009">
    <property type="entry name" value="Histone deacetylase 11"/>
    <property type="match status" value="1"/>
</dbReference>
<gene>
    <name evidence="12" type="ORF">C2G38_2142715</name>
</gene>
<accession>A0A397VB39</accession>
<reference evidence="12 13" key="1">
    <citation type="submission" date="2018-06" db="EMBL/GenBank/DDBJ databases">
        <title>Comparative genomics reveals the genomic features of Rhizophagus irregularis, R. cerebriforme, R. diaphanum and Gigaspora rosea, and their symbiotic lifestyle signature.</title>
        <authorList>
            <person name="Morin E."/>
            <person name="San Clemente H."/>
            <person name="Chen E.C.H."/>
            <person name="De La Providencia I."/>
            <person name="Hainaut M."/>
            <person name="Kuo A."/>
            <person name="Kohler A."/>
            <person name="Murat C."/>
            <person name="Tang N."/>
            <person name="Roy S."/>
            <person name="Loubradou J."/>
            <person name="Henrissat B."/>
            <person name="Grigoriev I.V."/>
            <person name="Corradi N."/>
            <person name="Roux C."/>
            <person name="Martin F.M."/>
        </authorList>
    </citation>
    <scope>NUCLEOTIDE SEQUENCE [LARGE SCALE GENOMIC DNA]</scope>
    <source>
        <strain evidence="12 13">DAOM 194757</strain>
    </source>
</reference>
<evidence type="ECO:0000313" key="13">
    <source>
        <dbReference type="Proteomes" id="UP000266673"/>
    </source>
</evidence>
<evidence type="ECO:0000256" key="9">
    <source>
        <dbReference type="ARBA" id="ARBA00048287"/>
    </source>
</evidence>
<dbReference type="InterPro" id="IPR000286">
    <property type="entry name" value="HDACs"/>
</dbReference>
<comment type="function">
    <text evidence="10">Responsible for the deacetylation of lysine residues on the N-terminal part of the core histones (H2A, H2B, H3 and H4). Histone deacetylation gives a tag for epigenetic repression and plays an important role in transcriptional regulation, cell cycle progression and developmental events. Histone deacetylases act via the formation of large multiprotein complexes.</text>
</comment>
<evidence type="ECO:0000256" key="4">
    <source>
        <dbReference type="ARBA" id="ARBA00022801"/>
    </source>
</evidence>
<dbReference type="PANTHER" id="PTHR10625:SF23">
    <property type="entry name" value="HISTONE DEACETYLASE 11"/>
    <property type="match status" value="1"/>
</dbReference>
<dbReference type="Pfam" id="PF00850">
    <property type="entry name" value="Hist_deacetyl"/>
    <property type="match status" value="1"/>
</dbReference>
<organism evidence="12 13">
    <name type="scientific">Gigaspora rosea</name>
    <dbReference type="NCBI Taxonomy" id="44941"/>
    <lineage>
        <taxon>Eukaryota</taxon>
        <taxon>Fungi</taxon>
        <taxon>Fungi incertae sedis</taxon>
        <taxon>Mucoromycota</taxon>
        <taxon>Glomeromycotina</taxon>
        <taxon>Glomeromycetes</taxon>
        <taxon>Diversisporales</taxon>
        <taxon>Gigasporaceae</taxon>
        <taxon>Gigaspora</taxon>
    </lineage>
</organism>
<dbReference type="GO" id="GO:0000118">
    <property type="term" value="C:histone deacetylase complex"/>
    <property type="evidence" value="ECO:0007669"/>
    <property type="project" value="TreeGrafter"/>
</dbReference>
<keyword evidence="13" id="KW-1185">Reference proteome</keyword>
<evidence type="ECO:0000256" key="5">
    <source>
        <dbReference type="ARBA" id="ARBA00022853"/>
    </source>
</evidence>
<name>A0A397VB39_9GLOM</name>
<dbReference type="EC" id="3.5.1.98" evidence="2"/>
<keyword evidence="6" id="KW-0805">Transcription regulation</keyword>
<keyword evidence="3" id="KW-0678">Repressor</keyword>
<dbReference type="STRING" id="44941.A0A397VB39"/>
<dbReference type="GO" id="GO:0141221">
    <property type="term" value="F:histone deacetylase activity, hydrolytic mechanism"/>
    <property type="evidence" value="ECO:0007669"/>
    <property type="project" value="UniProtKB-EC"/>
</dbReference>
<dbReference type="SUPFAM" id="SSF52768">
    <property type="entry name" value="Arginase/deacetylase"/>
    <property type="match status" value="1"/>
</dbReference>
<evidence type="ECO:0000256" key="1">
    <source>
        <dbReference type="ARBA" id="ARBA00004123"/>
    </source>
</evidence>
<dbReference type="PANTHER" id="PTHR10625">
    <property type="entry name" value="HISTONE DEACETYLASE HDAC1-RELATED"/>
    <property type="match status" value="1"/>
</dbReference>
<evidence type="ECO:0000256" key="3">
    <source>
        <dbReference type="ARBA" id="ARBA00022491"/>
    </source>
</evidence>
<dbReference type="InterPro" id="IPR023696">
    <property type="entry name" value="Ureohydrolase_dom_sf"/>
</dbReference>
<evidence type="ECO:0000313" key="12">
    <source>
        <dbReference type="EMBL" id="RIB17203.1"/>
    </source>
</evidence>
<comment type="catalytic activity">
    <reaction evidence="9">
        <text>N(6)-acetyl-L-lysyl-[histone] + H2O = L-lysyl-[histone] + acetate</text>
        <dbReference type="Rhea" id="RHEA:58196"/>
        <dbReference type="Rhea" id="RHEA-COMP:9845"/>
        <dbReference type="Rhea" id="RHEA-COMP:11338"/>
        <dbReference type="ChEBI" id="CHEBI:15377"/>
        <dbReference type="ChEBI" id="CHEBI:29969"/>
        <dbReference type="ChEBI" id="CHEBI:30089"/>
        <dbReference type="ChEBI" id="CHEBI:61930"/>
        <dbReference type="EC" id="3.5.1.98"/>
    </reaction>
</comment>